<dbReference type="EMBL" id="VSSQ01121044">
    <property type="protein sequence ID" value="MPN53674.1"/>
    <property type="molecule type" value="Genomic_DNA"/>
</dbReference>
<name>A0A645IZK1_9ZZZZ</name>
<protein>
    <submittedName>
        <fullName evidence="1">Uncharacterized protein</fullName>
    </submittedName>
</protein>
<sequence length="147" mass="17094">MDDAGPRIGGQRRIAQFGITPEQGIDYRAVVIAGRGMHHHPGGLVDHHHGLVLIENGKGKRFRSRRFRRGRFRQFQRQRHARLQRRFGGCDRHAIHRQSAGTNQFLEIGPRMVRQFLRQRHIQPPAGFFGRDREFEFHAAGAFRSEK</sequence>
<evidence type="ECO:0000313" key="1">
    <source>
        <dbReference type="EMBL" id="MPN53674.1"/>
    </source>
</evidence>
<reference evidence="1" key="1">
    <citation type="submission" date="2019-08" db="EMBL/GenBank/DDBJ databases">
        <authorList>
            <person name="Kucharzyk K."/>
            <person name="Murdoch R.W."/>
            <person name="Higgins S."/>
            <person name="Loffler F."/>
        </authorList>
    </citation>
    <scope>NUCLEOTIDE SEQUENCE</scope>
</reference>
<gene>
    <name evidence="1" type="ORF">SDC9_201338</name>
</gene>
<accession>A0A645IZK1</accession>
<organism evidence="1">
    <name type="scientific">bioreactor metagenome</name>
    <dbReference type="NCBI Taxonomy" id="1076179"/>
    <lineage>
        <taxon>unclassified sequences</taxon>
        <taxon>metagenomes</taxon>
        <taxon>ecological metagenomes</taxon>
    </lineage>
</organism>
<comment type="caution">
    <text evidence="1">The sequence shown here is derived from an EMBL/GenBank/DDBJ whole genome shotgun (WGS) entry which is preliminary data.</text>
</comment>
<dbReference type="AlphaFoldDB" id="A0A645IZK1"/>
<proteinExistence type="predicted"/>